<comment type="catalytic activity">
    <reaction evidence="14">
        <text>1D-myo-inositol hexakisphosphate + H2O = 1D-myo-inositol 1,2,4,5,6-pentakisphosphate + phosphate</text>
        <dbReference type="Rhea" id="RHEA:16989"/>
        <dbReference type="ChEBI" id="CHEBI:15377"/>
        <dbReference type="ChEBI" id="CHEBI:43474"/>
        <dbReference type="ChEBI" id="CHEBI:57798"/>
        <dbReference type="ChEBI" id="CHEBI:58130"/>
        <dbReference type="EC" id="3.1.3.62"/>
    </reaction>
    <physiologicalReaction direction="left-to-right" evidence="14">
        <dbReference type="Rhea" id="RHEA:16990"/>
    </physiologicalReaction>
</comment>
<dbReference type="FunCoup" id="A0A6J0BKG9">
    <property type="interactions" value="136"/>
</dbReference>
<dbReference type="GO" id="GO:0005886">
    <property type="term" value="C:plasma membrane"/>
    <property type="evidence" value="ECO:0007669"/>
    <property type="project" value="UniProtKB-SubCell"/>
</dbReference>
<dbReference type="InterPro" id="IPR016274">
    <property type="entry name" value="Histidine_acid_Pase_euk"/>
</dbReference>
<comment type="subcellular location">
    <subcellularLocation>
        <location evidence="1">Cell membrane</location>
    </subcellularLocation>
</comment>
<evidence type="ECO:0000313" key="19">
    <source>
        <dbReference type="RefSeq" id="XP_015514737.2"/>
    </source>
</evidence>
<dbReference type="Proteomes" id="UP000829291">
    <property type="component" value="Chromosome 7"/>
</dbReference>
<dbReference type="SUPFAM" id="SSF53254">
    <property type="entry name" value="Phosphoglycerate mutase-like"/>
    <property type="match status" value="1"/>
</dbReference>
<comment type="catalytic activity">
    <reaction evidence="13">
        <text>1D-myo-inositol 1,2,4,5,6-pentakisphosphate + H2O = 1D-myo-inositol 1,2,5,6-tetrakisphosphate + phosphate</text>
        <dbReference type="Rhea" id="RHEA:77115"/>
        <dbReference type="ChEBI" id="CHEBI:15377"/>
        <dbReference type="ChEBI" id="CHEBI:43474"/>
        <dbReference type="ChEBI" id="CHEBI:57798"/>
        <dbReference type="ChEBI" id="CHEBI:195535"/>
        <dbReference type="EC" id="3.1.3.62"/>
    </reaction>
    <physiologicalReaction direction="left-to-right" evidence="13">
        <dbReference type="Rhea" id="RHEA:77116"/>
    </physiologicalReaction>
</comment>
<keyword evidence="9" id="KW-0472">Membrane</keyword>
<evidence type="ECO:0000256" key="12">
    <source>
        <dbReference type="ARBA" id="ARBA00043668"/>
    </source>
</evidence>
<proteinExistence type="inferred from homology"/>
<comment type="similarity">
    <text evidence="2">Belongs to the histidine acid phosphatase family. MINPP1 subfamily.</text>
</comment>
<dbReference type="InterPro" id="IPR000560">
    <property type="entry name" value="His_Pase_clade-2"/>
</dbReference>
<evidence type="ECO:0000256" key="7">
    <source>
        <dbReference type="ARBA" id="ARBA00022729"/>
    </source>
</evidence>
<dbReference type="GeneID" id="107220593"/>
<evidence type="ECO:0000256" key="11">
    <source>
        <dbReference type="ARBA" id="ARBA00031642"/>
    </source>
</evidence>
<evidence type="ECO:0000256" key="16">
    <source>
        <dbReference type="PIRSR" id="PIRSR000894-2"/>
    </source>
</evidence>
<dbReference type="PIRSF" id="PIRSF000894">
    <property type="entry name" value="Acid_phosphatase"/>
    <property type="match status" value="1"/>
</dbReference>
<dbReference type="PANTHER" id="PTHR20963">
    <property type="entry name" value="MULTIPLE INOSITOL POLYPHOSPHATE PHOSPHATASE-RELATED"/>
    <property type="match status" value="1"/>
</dbReference>
<dbReference type="InterPro" id="IPR029033">
    <property type="entry name" value="His_PPase_superfam"/>
</dbReference>
<evidence type="ECO:0000256" key="5">
    <source>
        <dbReference type="ARBA" id="ARBA00018097"/>
    </source>
</evidence>
<evidence type="ECO:0000256" key="13">
    <source>
        <dbReference type="ARBA" id="ARBA00043671"/>
    </source>
</evidence>
<keyword evidence="8" id="KW-0378">Hydrolase</keyword>
<organism evidence="19">
    <name type="scientific">Neodiprion lecontei</name>
    <name type="common">Redheaded pine sawfly</name>
    <dbReference type="NCBI Taxonomy" id="441921"/>
    <lineage>
        <taxon>Eukaryota</taxon>
        <taxon>Metazoa</taxon>
        <taxon>Ecdysozoa</taxon>
        <taxon>Arthropoda</taxon>
        <taxon>Hexapoda</taxon>
        <taxon>Insecta</taxon>
        <taxon>Pterygota</taxon>
        <taxon>Neoptera</taxon>
        <taxon>Endopterygota</taxon>
        <taxon>Hymenoptera</taxon>
        <taxon>Tenthredinoidea</taxon>
        <taxon>Diprionidae</taxon>
        <taxon>Diprioninae</taxon>
        <taxon>Neodiprion</taxon>
    </lineage>
</organism>
<evidence type="ECO:0000256" key="15">
    <source>
        <dbReference type="ARBA" id="ARBA00043832"/>
    </source>
</evidence>
<feature type="disulfide bond" evidence="16">
    <location>
        <begin position="268"/>
        <end position="283"/>
    </location>
</feature>
<keyword evidence="18" id="KW-1185">Reference proteome</keyword>
<comment type="catalytic activity">
    <reaction evidence="15">
        <text>(2R)-2,3-bisphosphoglycerate + H2O = (2R)-2-phosphoglycerate + phosphate</text>
        <dbReference type="Rhea" id="RHEA:27381"/>
        <dbReference type="ChEBI" id="CHEBI:15377"/>
        <dbReference type="ChEBI" id="CHEBI:43474"/>
        <dbReference type="ChEBI" id="CHEBI:58248"/>
        <dbReference type="ChEBI" id="CHEBI:58289"/>
        <dbReference type="EC" id="3.1.3.80"/>
    </reaction>
    <physiologicalReaction direction="left-to-right" evidence="15">
        <dbReference type="Rhea" id="RHEA:27382"/>
    </physiologicalReaction>
</comment>
<feature type="chain" id="PRO_5046175539" description="Multiple inositol polyphosphate phosphatase 1" evidence="17">
    <location>
        <begin position="32"/>
        <end position="512"/>
    </location>
</feature>
<evidence type="ECO:0000256" key="14">
    <source>
        <dbReference type="ARBA" id="ARBA00043691"/>
    </source>
</evidence>
<sequence length="512" mass="59157">MLQVKKSFLILIATMLSASHVLTLKAEYCYAHNDNPYLNMGTKTAYHFIHGGERPYETIPNCKPIQIWMMIRHGTRYPGTREIRGMRSLPKLRNQIIYNHEVRGTGRLCADDLVNLKRWRLSKFITYENSDQLNRQGIEDMNLLGKRIRNNFPELFPPAVTEVKARNYKFRMARGGRMSSSLTAFRDGLLNGVYVPKDELPANSTLWVAYSRCPKWETDVANDPVHLREVTNFVNGPEYQNLITSVSKRLGFHRNISADTVRQMWQMCSYDQALRVTKLSPWCAVFNDEEMRVFEYRDALIDYYKRGNAHEYNVRLGCPPLRDMVDSFRKIEGNDDSYSMEPRGVFNVGRSRSYHLFMAALGIANDSSPLLASDFKLRKKYLWNTTEIGSFGANIAAVFYKCNDSASPNKVKFYQTEKPVDYPGCADGLCDWEYLKSKFRKQLSRCDDVDFCGTIVAEPLIETLPPSEKFVLVFCVLILLFLNAPRLARILRKIPPCCYYRCRSRPMVILNV</sequence>
<keyword evidence="6" id="KW-1003">Cell membrane</keyword>
<dbReference type="GO" id="GO:0034417">
    <property type="term" value="F:bisphosphoglycerate 3-phosphatase activity"/>
    <property type="evidence" value="ECO:0007669"/>
    <property type="project" value="UniProtKB-EC"/>
</dbReference>
<evidence type="ECO:0000256" key="3">
    <source>
        <dbReference type="ARBA" id="ARBA00012976"/>
    </source>
</evidence>
<dbReference type="Gene3D" id="3.40.50.1240">
    <property type="entry name" value="Phosphoglycerate mutase-like"/>
    <property type="match status" value="1"/>
</dbReference>
<name>A0A6J0BKG9_NEOLC</name>
<evidence type="ECO:0000256" key="6">
    <source>
        <dbReference type="ARBA" id="ARBA00022475"/>
    </source>
</evidence>
<keyword evidence="16" id="KW-1015">Disulfide bond</keyword>
<evidence type="ECO:0000256" key="2">
    <source>
        <dbReference type="ARBA" id="ARBA00008422"/>
    </source>
</evidence>
<evidence type="ECO:0000313" key="18">
    <source>
        <dbReference type="Proteomes" id="UP000829291"/>
    </source>
</evidence>
<accession>A0A6J0BKG9</accession>
<dbReference type="Pfam" id="PF00328">
    <property type="entry name" value="His_Phos_2"/>
    <property type="match status" value="1"/>
</dbReference>
<evidence type="ECO:0000256" key="17">
    <source>
        <dbReference type="SAM" id="SignalP"/>
    </source>
</evidence>
<dbReference type="InParanoid" id="A0A6J0BKG9"/>
<evidence type="ECO:0000256" key="9">
    <source>
        <dbReference type="ARBA" id="ARBA00023136"/>
    </source>
</evidence>
<dbReference type="GO" id="GO:0003993">
    <property type="term" value="F:acid phosphatase activity"/>
    <property type="evidence" value="ECO:0007669"/>
    <property type="project" value="TreeGrafter"/>
</dbReference>
<dbReference type="OrthoDB" id="6509975at2759"/>
<dbReference type="GO" id="GO:0052745">
    <property type="term" value="F:inositol phosphate phosphatase activity"/>
    <property type="evidence" value="ECO:0007669"/>
    <property type="project" value="TreeGrafter"/>
</dbReference>
<evidence type="ECO:0000256" key="8">
    <source>
        <dbReference type="ARBA" id="ARBA00022801"/>
    </source>
</evidence>
<comment type="catalytic activity">
    <reaction evidence="12">
        <text>1D-myo-inositol 1,2,5,6-tetrakisphosphate + H2O = 1D-myo-inositol 1,2,6-trisphosphate + phosphate</text>
        <dbReference type="Rhea" id="RHEA:77119"/>
        <dbReference type="ChEBI" id="CHEBI:15377"/>
        <dbReference type="ChEBI" id="CHEBI:43474"/>
        <dbReference type="ChEBI" id="CHEBI:195535"/>
        <dbReference type="ChEBI" id="CHEBI:195537"/>
        <dbReference type="EC" id="3.1.3.62"/>
    </reaction>
    <physiologicalReaction direction="left-to-right" evidence="12">
        <dbReference type="Rhea" id="RHEA:77120"/>
    </physiologicalReaction>
</comment>
<evidence type="ECO:0000256" key="4">
    <source>
        <dbReference type="ARBA" id="ARBA00013040"/>
    </source>
</evidence>
<feature type="signal peptide" evidence="17">
    <location>
        <begin position="1"/>
        <end position="31"/>
    </location>
</feature>
<gene>
    <name evidence="19" type="primary">LOC107220593</name>
</gene>
<dbReference type="AlphaFoldDB" id="A0A6J0BKG9"/>
<protein>
    <recommendedName>
        <fullName evidence="5">Multiple inositol polyphosphate phosphatase 1</fullName>
        <ecNumber evidence="4">3.1.3.62</ecNumber>
        <ecNumber evidence="3">3.1.3.80</ecNumber>
    </recommendedName>
    <alternativeName>
        <fullName evidence="11">2,3-bisphosphoglycerate 3-phosphatase</fullName>
    </alternativeName>
</protein>
<reference evidence="19" key="1">
    <citation type="submission" date="2025-08" db="UniProtKB">
        <authorList>
            <consortium name="RefSeq"/>
        </authorList>
    </citation>
    <scope>IDENTIFICATION</scope>
    <source>
        <tissue evidence="19">Thorax and Abdomen</tissue>
    </source>
</reference>
<evidence type="ECO:0000256" key="10">
    <source>
        <dbReference type="ARBA" id="ARBA00023180"/>
    </source>
</evidence>
<dbReference type="EC" id="3.1.3.80" evidence="3"/>
<keyword evidence="10" id="KW-0325">Glycoprotein</keyword>
<dbReference type="EC" id="3.1.3.62" evidence="4"/>
<dbReference type="PANTHER" id="PTHR20963:SF8">
    <property type="entry name" value="MULTIPLE INOSITOL POLYPHOSPHATE PHOSPHATASE 1"/>
    <property type="match status" value="1"/>
</dbReference>
<evidence type="ECO:0000256" key="1">
    <source>
        <dbReference type="ARBA" id="ARBA00004236"/>
    </source>
</evidence>
<keyword evidence="7 17" id="KW-0732">Signal</keyword>
<dbReference type="CDD" id="cd07061">
    <property type="entry name" value="HP_HAP_like"/>
    <property type="match status" value="1"/>
</dbReference>
<dbReference type="RefSeq" id="XP_015514737.2">
    <property type="nucleotide sequence ID" value="XM_015659251.2"/>
</dbReference>